<dbReference type="PANTHER" id="PTHR21503:SF52">
    <property type="entry name" value="F-BOX DOMAIN-CONTAINING PROTEIN"/>
    <property type="match status" value="1"/>
</dbReference>
<dbReference type="Proteomes" id="UP000230233">
    <property type="component" value="Chromosome I"/>
</dbReference>
<name>A0A2G5VRK6_9PELO</name>
<feature type="domain" description="F-box" evidence="1">
    <location>
        <begin position="2"/>
        <end position="50"/>
    </location>
</feature>
<dbReference type="InterPro" id="IPR012885">
    <property type="entry name" value="F-box_Sdz-33"/>
</dbReference>
<evidence type="ECO:0000313" key="3">
    <source>
        <dbReference type="Proteomes" id="UP000230233"/>
    </source>
</evidence>
<sequence length="331" mass="38946">MPIALLKFPKDLLGDVFEQFHPFELYCISKCSKRIRNSVKLGGTQKWKISYAMSETTVSCEDMNFVFKYSKKPDDYFTRRTNRYGIETEMYTEYPHVGAIDLFGYLLETFGIRIIKCLWTDTKEWNSFSEIAKHLINSKTEIEKWELYSNGNKDNIVENIMSVINKVNITQGFECFVQFASDFQHQFIRYPKEISLRTSSWFTIDQLLNCTCVQVDLYDSMLSNQDINVFFEKWKKPGTFPNLQLLFISSDRIDEESPILDMSPPIRNVETPIKVIKSIPSYFSDWMFTNLKYSFKVIKEDGTERWLRIIGKSFYFVVCDPSNSENSPRLK</sequence>
<reference evidence="3" key="1">
    <citation type="submission" date="2017-10" db="EMBL/GenBank/DDBJ databases">
        <title>Rapid genome shrinkage in a self-fertile nematode reveals novel sperm competition proteins.</title>
        <authorList>
            <person name="Yin D."/>
            <person name="Schwarz E.M."/>
            <person name="Thomas C.G."/>
            <person name="Felde R.L."/>
            <person name="Korf I.F."/>
            <person name="Cutter A.D."/>
            <person name="Schartner C.M."/>
            <person name="Ralston E.J."/>
            <person name="Meyer B.J."/>
            <person name="Haag E.S."/>
        </authorList>
    </citation>
    <scope>NUCLEOTIDE SEQUENCE [LARGE SCALE GENOMIC DNA]</scope>
    <source>
        <strain evidence="3">JU1422</strain>
    </source>
</reference>
<accession>A0A2G5VRK6</accession>
<keyword evidence="3" id="KW-1185">Reference proteome</keyword>
<dbReference type="PROSITE" id="PS50181">
    <property type="entry name" value="FBOX"/>
    <property type="match status" value="1"/>
</dbReference>
<proteinExistence type="predicted"/>
<protein>
    <recommendedName>
        <fullName evidence="1">F-box domain-containing protein</fullName>
    </recommendedName>
</protein>
<comment type="caution">
    <text evidence="2">The sequence shown here is derived from an EMBL/GenBank/DDBJ whole genome shotgun (WGS) entry which is preliminary data.</text>
</comment>
<evidence type="ECO:0000259" key="1">
    <source>
        <dbReference type="PROSITE" id="PS50181"/>
    </source>
</evidence>
<evidence type="ECO:0000313" key="2">
    <source>
        <dbReference type="EMBL" id="PIC54449.1"/>
    </source>
</evidence>
<dbReference type="Pfam" id="PF07735">
    <property type="entry name" value="FBA_2"/>
    <property type="match status" value="1"/>
</dbReference>
<dbReference type="PANTHER" id="PTHR21503">
    <property type="entry name" value="F-BOX-CONTAINING HYPOTHETICAL PROTEIN C.ELEGANS"/>
    <property type="match status" value="1"/>
</dbReference>
<organism evidence="2 3">
    <name type="scientific">Caenorhabditis nigoni</name>
    <dbReference type="NCBI Taxonomy" id="1611254"/>
    <lineage>
        <taxon>Eukaryota</taxon>
        <taxon>Metazoa</taxon>
        <taxon>Ecdysozoa</taxon>
        <taxon>Nematoda</taxon>
        <taxon>Chromadorea</taxon>
        <taxon>Rhabditida</taxon>
        <taxon>Rhabditina</taxon>
        <taxon>Rhabditomorpha</taxon>
        <taxon>Rhabditoidea</taxon>
        <taxon>Rhabditidae</taxon>
        <taxon>Peloderinae</taxon>
        <taxon>Caenorhabditis</taxon>
    </lineage>
</organism>
<dbReference type="InterPro" id="IPR001810">
    <property type="entry name" value="F-box_dom"/>
</dbReference>
<dbReference type="EMBL" id="PDUG01000001">
    <property type="protein sequence ID" value="PIC54449.1"/>
    <property type="molecule type" value="Genomic_DNA"/>
</dbReference>
<dbReference type="AlphaFoldDB" id="A0A2G5VRK6"/>
<gene>
    <name evidence="2" type="primary">Cnig_chr_I.g3699</name>
    <name evidence="2" type="ORF">B9Z55_003699</name>
</gene>
<dbReference type="Pfam" id="PF00646">
    <property type="entry name" value="F-box"/>
    <property type="match status" value="1"/>
</dbReference>